<dbReference type="GO" id="GO:0020037">
    <property type="term" value="F:heme binding"/>
    <property type="evidence" value="ECO:0007669"/>
    <property type="project" value="InterPro"/>
</dbReference>
<gene>
    <name evidence="4" type="ORF">STAS_27491</name>
</gene>
<dbReference type="PANTHER" id="PTHR24286:SF169">
    <property type="entry name" value="CYTOCHROME P450 85A1"/>
    <property type="match status" value="1"/>
</dbReference>
<sequence>KLNQRNCTRGLRVLRVSLLNCLGSLSLPIYLPGTNYYRGFKVRQNVSYDQLIYRDVHLGIRSFNLFVKTMFVIRLLSIYATNVFCILECLLLDCIYATQWTRKEHETMHKLLIKQSRYCTRDEHISIRQGKNSEQPLDWDDYKSMRFTRAVVFETMRLANVVNVVLRMITREMKLNGFLVPKGWRIYVYTREVNYDPILYQEPLKFNPWRLAGGTRLCPGKELSGSISRLMQSEVGGSEVGFARIHPTWNCHNISFSSLFCNYMQ</sequence>
<feature type="transmembrane region" description="Helical" evidence="3">
    <location>
        <begin position="71"/>
        <end position="96"/>
    </location>
</feature>
<dbReference type="Gene3D" id="1.10.630.10">
    <property type="entry name" value="Cytochrome P450"/>
    <property type="match status" value="1"/>
</dbReference>
<dbReference type="GO" id="GO:0005506">
    <property type="term" value="F:iron ion binding"/>
    <property type="evidence" value="ECO:0007669"/>
    <property type="project" value="InterPro"/>
</dbReference>
<keyword evidence="1" id="KW-0479">Metal-binding</keyword>
<dbReference type="GO" id="GO:0010268">
    <property type="term" value="P:brassinosteroid homeostasis"/>
    <property type="evidence" value="ECO:0007669"/>
    <property type="project" value="TreeGrafter"/>
</dbReference>
<evidence type="ECO:0000313" key="4">
    <source>
        <dbReference type="EMBL" id="GER50194.1"/>
    </source>
</evidence>
<keyword evidence="3" id="KW-0812">Transmembrane</keyword>
<keyword evidence="2" id="KW-0408">Iron</keyword>
<dbReference type="GO" id="GO:0016132">
    <property type="term" value="P:brassinosteroid biosynthetic process"/>
    <property type="evidence" value="ECO:0007669"/>
    <property type="project" value="TreeGrafter"/>
</dbReference>
<dbReference type="AlphaFoldDB" id="A0A5A7R1G1"/>
<evidence type="ECO:0000313" key="5">
    <source>
        <dbReference type="Proteomes" id="UP000325081"/>
    </source>
</evidence>
<protein>
    <submittedName>
        <fullName evidence="4">Cytochrome P450 85A1</fullName>
    </submittedName>
</protein>
<reference evidence="5" key="1">
    <citation type="journal article" date="2019" name="Curr. Biol.">
        <title>Genome Sequence of Striga asiatica Provides Insight into the Evolution of Plant Parasitism.</title>
        <authorList>
            <person name="Yoshida S."/>
            <person name="Kim S."/>
            <person name="Wafula E.K."/>
            <person name="Tanskanen J."/>
            <person name="Kim Y.M."/>
            <person name="Honaas L."/>
            <person name="Yang Z."/>
            <person name="Spallek T."/>
            <person name="Conn C.E."/>
            <person name="Ichihashi Y."/>
            <person name="Cheong K."/>
            <person name="Cui S."/>
            <person name="Der J.P."/>
            <person name="Gundlach H."/>
            <person name="Jiao Y."/>
            <person name="Hori C."/>
            <person name="Ishida J.K."/>
            <person name="Kasahara H."/>
            <person name="Kiba T."/>
            <person name="Kim M.S."/>
            <person name="Koo N."/>
            <person name="Laohavisit A."/>
            <person name="Lee Y.H."/>
            <person name="Lumba S."/>
            <person name="McCourt P."/>
            <person name="Mortimer J.C."/>
            <person name="Mutuku J.M."/>
            <person name="Nomura T."/>
            <person name="Sasaki-Sekimoto Y."/>
            <person name="Seto Y."/>
            <person name="Wang Y."/>
            <person name="Wakatake T."/>
            <person name="Sakakibara H."/>
            <person name="Demura T."/>
            <person name="Yamaguchi S."/>
            <person name="Yoneyama K."/>
            <person name="Manabe R.I."/>
            <person name="Nelson D.C."/>
            <person name="Schulman A.H."/>
            <person name="Timko M.P."/>
            <person name="dePamphilis C.W."/>
            <person name="Choi D."/>
            <person name="Shirasu K."/>
        </authorList>
    </citation>
    <scope>NUCLEOTIDE SEQUENCE [LARGE SCALE GENOMIC DNA]</scope>
    <source>
        <strain evidence="5">cv. UVA1</strain>
    </source>
</reference>
<dbReference type="Pfam" id="PF00067">
    <property type="entry name" value="p450"/>
    <property type="match status" value="1"/>
</dbReference>
<evidence type="ECO:0000256" key="2">
    <source>
        <dbReference type="ARBA" id="ARBA00023004"/>
    </source>
</evidence>
<proteinExistence type="predicted"/>
<dbReference type="GO" id="GO:0016125">
    <property type="term" value="P:sterol metabolic process"/>
    <property type="evidence" value="ECO:0007669"/>
    <property type="project" value="TreeGrafter"/>
</dbReference>
<dbReference type="OrthoDB" id="442633at2759"/>
<comment type="caution">
    <text evidence="4">The sequence shown here is derived from an EMBL/GenBank/DDBJ whole genome shotgun (WGS) entry which is preliminary data.</text>
</comment>
<dbReference type="PANTHER" id="PTHR24286">
    <property type="entry name" value="CYTOCHROME P450 26"/>
    <property type="match status" value="1"/>
</dbReference>
<dbReference type="EMBL" id="BKCP01009181">
    <property type="protein sequence ID" value="GER50194.1"/>
    <property type="molecule type" value="Genomic_DNA"/>
</dbReference>
<keyword evidence="5" id="KW-1185">Reference proteome</keyword>
<dbReference type="Proteomes" id="UP000325081">
    <property type="component" value="Unassembled WGS sequence"/>
</dbReference>
<keyword evidence="3" id="KW-1133">Transmembrane helix</keyword>
<dbReference type="InterPro" id="IPR036396">
    <property type="entry name" value="Cyt_P450_sf"/>
</dbReference>
<feature type="transmembrane region" description="Helical" evidence="3">
    <location>
        <begin position="12"/>
        <end position="31"/>
    </location>
</feature>
<dbReference type="GO" id="GO:0004497">
    <property type="term" value="F:monooxygenase activity"/>
    <property type="evidence" value="ECO:0007669"/>
    <property type="project" value="InterPro"/>
</dbReference>
<feature type="non-terminal residue" evidence="4">
    <location>
        <position position="1"/>
    </location>
</feature>
<dbReference type="SUPFAM" id="SSF48264">
    <property type="entry name" value="Cytochrome P450"/>
    <property type="match status" value="1"/>
</dbReference>
<name>A0A5A7R1G1_STRAF</name>
<dbReference type="InterPro" id="IPR001128">
    <property type="entry name" value="Cyt_P450"/>
</dbReference>
<evidence type="ECO:0000256" key="1">
    <source>
        <dbReference type="ARBA" id="ARBA00022723"/>
    </source>
</evidence>
<organism evidence="4 5">
    <name type="scientific">Striga asiatica</name>
    <name type="common">Asiatic witchweed</name>
    <name type="synonym">Buchnera asiatica</name>
    <dbReference type="NCBI Taxonomy" id="4170"/>
    <lineage>
        <taxon>Eukaryota</taxon>
        <taxon>Viridiplantae</taxon>
        <taxon>Streptophyta</taxon>
        <taxon>Embryophyta</taxon>
        <taxon>Tracheophyta</taxon>
        <taxon>Spermatophyta</taxon>
        <taxon>Magnoliopsida</taxon>
        <taxon>eudicotyledons</taxon>
        <taxon>Gunneridae</taxon>
        <taxon>Pentapetalae</taxon>
        <taxon>asterids</taxon>
        <taxon>lamiids</taxon>
        <taxon>Lamiales</taxon>
        <taxon>Orobanchaceae</taxon>
        <taxon>Buchnereae</taxon>
        <taxon>Striga</taxon>
    </lineage>
</organism>
<keyword evidence="3" id="KW-0472">Membrane</keyword>
<accession>A0A5A7R1G1</accession>
<dbReference type="GO" id="GO:0016705">
    <property type="term" value="F:oxidoreductase activity, acting on paired donors, with incorporation or reduction of molecular oxygen"/>
    <property type="evidence" value="ECO:0007669"/>
    <property type="project" value="InterPro"/>
</dbReference>
<evidence type="ECO:0000256" key="3">
    <source>
        <dbReference type="SAM" id="Phobius"/>
    </source>
</evidence>
<feature type="non-terminal residue" evidence="4">
    <location>
        <position position="265"/>
    </location>
</feature>